<dbReference type="NCBIfam" id="TIGR00517">
    <property type="entry name" value="acyl_carrier"/>
    <property type="match status" value="1"/>
</dbReference>
<comment type="caution">
    <text evidence="11">The sequence shown here is derived from an EMBL/GenBank/DDBJ whole genome shotgun (WGS) entry which is preliminary data.</text>
</comment>
<dbReference type="NCBIfam" id="NF002148">
    <property type="entry name" value="PRK00982.1-2"/>
    <property type="match status" value="1"/>
</dbReference>
<evidence type="ECO:0000313" key="11">
    <source>
        <dbReference type="EMBL" id="HJC22783.1"/>
    </source>
</evidence>
<dbReference type="Pfam" id="PF00550">
    <property type="entry name" value="PP-binding"/>
    <property type="match status" value="1"/>
</dbReference>
<keyword evidence="3 7" id="KW-0597">Phosphoprotein</keyword>
<evidence type="ECO:0000256" key="4">
    <source>
        <dbReference type="ARBA" id="ARBA00022832"/>
    </source>
</evidence>
<dbReference type="GO" id="GO:0000035">
    <property type="term" value="F:acyl binding"/>
    <property type="evidence" value="ECO:0007669"/>
    <property type="project" value="TreeGrafter"/>
</dbReference>
<evidence type="ECO:0000256" key="1">
    <source>
        <dbReference type="ARBA" id="ARBA00022450"/>
    </source>
</evidence>
<keyword evidence="1 7" id="KW-0596">Phosphopantetheine</keyword>
<feature type="modified residue" description="O-(pantetheine 4'-phosphoryl)serine" evidence="7">
    <location>
        <position position="35"/>
    </location>
</feature>
<comment type="similarity">
    <text evidence="7">Belongs to the acyl carrier protein (ACP) family.</text>
</comment>
<gene>
    <name evidence="7 11" type="primary">acpP</name>
    <name evidence="11" type="ORF">H9761_03660</name>
</gene>
<dbReference type="GO" id="GO:0000036">
    <property type="term" value="F:acyl carrier activity"/>
    <property type="evidence" value="ECO:0007669"/>
    <property type="project" value="UniProtKB-UniRule"/>
</dbReference>
<name>A0A9D2SNW3_9FIRM</name>
<comment type="function">
    <text evidence="7 9">Carrier of the growing fatty acid chain in fatty acid biosynthesis.</text>
</comment>
<keyword evidence="2 7" id="KW-0444">Lipid biosynthesis</keyword>
<reference evidence="11" key="2">
    <citation type="submission" date="2021-04" db="EMBL/GenBank/DDBJ databases">
        <authorList>
            <person name="Gilroy R."/>
        </authorList>
    </citation>
    <scope>NUCLEOTIDE SEQUENCE</scope>
    <source>
        <strain evidence="11">USAMLcec2-132</strain>
    </source>
</reference>
<dbReference type="PROSITE" id="PS50075">
    <property type="entry name" value="CARRIER"/>
    <property type="match status" value="1"/>
</dbReference>
<comment type="PTM">
    <text evidence="7">4'-phosphopantetheine is transferred from CoA to a specific serine of apo-ACP by AcpS. This modification is essential for activity because fatty acids are bound in thioester linkage to the sulfhydryl of the prosthetic group.</text>
</comment>
<dbReference type="HAMAP" id="MF_01217">
    <property type="entry name" value="Acyl_carrier"/>
    <property type="match status" value="1"/>
</dbReference>
<dbReference type="PANTHER" id="PTHR20863:SF76">
    <property type="entry name" value="CARRIER DOMAIN-CONTAINING PROTEIN"/>
    <property type="match status" value="1"/>
</dbReference>
<dbReference type="PANTHER" id="PTHR20863">
    <property type="entry name" value="ACYL CARRIER PROTEIN"/>
    <property type="match status" value="1"/>
</dbReference>
<organism evidence="11 12">
    <name type="scientific">Candidatus Eisenbergiella merdavium</name>
    <dbReference type="NCBI Taxonomy" id="2838551"/>
    <lineage>
        <taxon>Bacteria</taxon>
        <taxon>Bacillati</taxon>
        <taxon>Bacillota</taxon>
        <taxon>Clostridia</taxon>
        <taxon>Lachnospirales</taxon>
        <taxon>Lachnospiraceae</taxon>
        <taxon>Eisenbergiella</taxon>
    </lineage>
</organism>
<keyword evidence="7" id="KW-0963">Cytoplasm</keyword>
<feature type="domain" description="Carrier" evidence="10">
    <location>
        <begin position="1"/>
        <end position="75"/>
    </location>
</feature>
<dbReference type="SUPFAM" id="SSF47336">
    <property type="entry name" value="ACP-like"/>
    <property type="match status" value="1"/>
</dbReference>
<comment type="PTM">
    <text evidence="9">4'-phosphopantetheine is transferred from CoA to a specific serine of apo-ACP by acpS.</text>
</comment>
<accession>A0A9D2SNW3</accession>
<keyword evidence="5 7" id="KW-0443">Lipid metabolism</keyword>
<reference evidence="11" key="1">
    <citation type="journal article" date="2021" name="PeerJ">
        <title>Extensive microbial diversity within the chicken gut microbiome revealed by metagenomics and culture.</title>
        <authorList>
            <person name="Gilroy R."/>
            <person name="Ravi A."/>
            <person name="Getino M."/>
            <person name="Pursley I."/>
            <person name="Horton D.L."/>
            <person name="Alikhan N.F."/>
            <person name="Baker D."/>
            <person name="Gharbi K."/>
            <person name="Hall N."/>
            <person name="Watson M."/>
            <person name="Adriaenssens E.M."/>
            <person name="Foster-Nyarko E."/>
            <person name="Jarju S."/>
            <person name="Secka A."/>
            <person name="Antonio M."/>
            <person name="Oren A."/>
            <person name="Chaudhuri R.R."/>
            <person name="La Ragione R."/>
            <person name="Hildebrand F."/>
            <person name="Pallen M.J."/>
        </authorList>
    </citation>
    <scope>NUCLEOTIDE SEQUENCE</scope>
    <source>
        <strain evidence="11">USAMLcec2-132</strain>
    </source>
</reference>
<evidence type="ECO:0000256" key="6">
    <source>
        <dbReference type="ARBA" id="ARBA00023160"/>
    </source>
</evidence>
<dbReference type="InterPro" id="IPR003231">
    <property type="entry name" value="ACP"/>
</dbReference>
<dbReference type="Gene3D" id="1.10.1200.10">
    <property type="entry name" value="ACP-like"/>
    <property type="match status" value="1"/>
</dbReference>
<evidence type="ECO:0000259" key="10">
    <source>
        <dbReference type="PROSITE" id="PS50075"/>
    </source>
</evidence>
<evidence type="ECO:0000256" key="9">
    <source>
        <dbReference type="RuleBase" id="RU003545"/>
    </source>
</evidence>
<sequence>MELDKLRRIIAEVLCVDTKEITEETTFVDDLCADSLDLYQIVMGIEEEFSIEISQTDAEKIRTVGEAVRLIRGSVENGK</sequence>
<dbReference type="GO" id="GO:0009245">
    <property type="term" value="P:lipid A biosynthetic process"/>
    <property type="evidence" value="ECO:0007669"/>
    <property type="project" value="TreeGrafter"/>
</dbReference>
<dbReference type="NCBIfam" id="NF002150">
    <property type="entry name" value="PRK00982.1-4"/>
    <property type="match status" value="1"/>
</dbReference>
<dbReference type="InterPro" id="IPR036736">
    <property type="entry name" value="ACP-like_sf"/>
</dbReference>
<evidence type="ECO:0000256" key="5">
    <source>
        <dbReference type="ARBA" id="ARBA00023098"/>
    </source>
</evidence>
<dbReference type="GO" id="GO:0005829">
    <property type="term" value="C:cytosol"/>
    <property type="evidence" value="ECO:0007669"/>
    <property type="project" value="TreeGrafter"/>
</dbReference>
<evidence type="ECO:0000256" key="3">
    <source>
        <dbReference type="ARBA" id="ARBA00022553"/>
    </source>
</evidence>
<comment type="pathway">
    <text evidence="7 9">Lipid metabolism; fatty acid biosynthesis.</text>
</comment>
<keyword evidence="6 7" id="KW-0275">Fatty acid biosynthesis</keyword>
<comment type="subcellular location">
    <subcellularLocation>
        <location evidence="7">Cytoplasm</location>
    </subcellularLocation>
</comment>
<keyword evidence="4 7" id="KW-0276">Fatty acid metabolism</keyword>
<evidence type="ECO:0000256" key="7">
    <source>
        <dbReference type="HAMAP-Rule" id="MF_01217"/>
    </source>
</evidence>
<proteinExistence type="inferred from homology"/>
<dbReference type="EMBL" id="DWWS01000016">
    <property type="protein sequence ID" value="HJC22783.1"/>
    <property type="molecule type" value="Genomic_DNA"/>
</dbReference>
<evidence type="ECO:0000313" key="12">
    <source>
        <dbReference type="Proteomes" id="UP000823891"/>
    </source>
</evidence>
<evidence type="ECO:0000256" key="2">
    <source>
        <dbReference type="ARBA" id="ARBA00022516"/>
    </source>
</evidence>
<dbReference type="Proteomes" id="UP000823891">
    <property type="component" value="Unassembled WGS sequence"/>
</dbReference>
<evidence type="ECO:0000256" key="8">
    <source>
        <dbReference type="NCBIfam" id="TIGR00517"/>
    </source>
</evidence>
<dbReference type="AlphaFoldDB" id="A0A9D2SNW3"/>
<dbReference type="GO" id="GO:0016020">
    <property type="term" value="C:membrane"/>
    <property type="evidence" value="ECO:0007669"/>
    <property type="project" value="GOC"/>
</dbReference>
<dbReference type="InterPro" id="IPR009081">
    <property type="entry name" value="PP-bd_ACP"/>
</dbReference>
<protein>
    <recommendedName>
        <fullName evidence="7 8">Acyl carrier protein</fullName>
        <shortName evidence="7">ACP</shortName>
    </recommendedName>
</protein>